<dbReference type="SUPFAM" id="SSF50630">
    <property type="entry name" value="Acid proteases"/>
    <property type="match status" value="1"/>
</dbReference>
<dbReference type="InterPro" id="IPR034164">
    <property type="entry name" value="Pepsin-like_dom"/>
</dbReference>
<evidence type="ECO:0000259" key="8">
    <source>
        <dbReference type="PROSITE" id="PS51767"/>
    </source>
</evidence>
<keyword evidence="4" id="KW-0378">Hydrolase</keyword>
<comment type="similarity">
    <text evidence="1">Belongs to the peptidase A1 family.</text>
</comment>
<evidence type="ECO:0000256" key="5">
    <source>
        <dbReference type="PIRSR" id="PIRSR601461-1"/>
    </source>
</evidence>
<proteinExistence type="inferred from homology"/>
<evidence type="ECO:0000256" key="4">
    <source>
        <dbReference type="ARBA" id="ARBA00022801"/>
    </source>
</evidence>
<evidence type="ECO:0000256" key="6">
    <source>
        <dbReference type="PIRSR" id="PIRSR601461-2"/>
    </source>
</evidence>
<evidence type="ECO:0000313" key="9">
    <source>
        <dbReference type="EMBL" id="KIP07065.1"/>
    </source>
</evidence>
<feature type="compositionally biased region" description="Acidic residues" evidence="7">
    <location>
        <begin position="26"/>
        <end position="36"/>
    </location>
</feature>
<feature type="active site" evidence="5">
    <location>
        <position position="77"/>
    </location>
</feature>
<dbReference type="STRING" id="745531.A0A0C3SAI3"/>
<gene>
    <name evidence="9" type="ORF">PHLGIDRAFT_513210</name>
</gene>
<keyword evidence="6" id="KW-1015">Disulfide bond</keyword>
<evidence type="ECO:0000256" key="2">
    <source>
        <dbReference type="ARBA" id="ARBA00022670"/>
    </source>
</evidence>
<evidence type="ECO:0000256" key="7">
    <source>
        <dbReference type="SAM" id="MobiDB-lite"/>
    </source>
</evidence>
<evidence type="ECO:0000313" key="10">
    <source>
        <dbReference type="Proteomes" id="UP000053257"/>
    </source>
</evidence>
<dbReference type="AlphaFoldDB" id="A0A0C3SAI3"/>
<protein>
    <recommendedName>
        <fullName evidence="8">Peptidase A1 domain-containing protein</fullName>
    </recommendedName>
</protein>
<dbReference type="EMBL" id="KN840504">
    <property type="protein sequence ID" value="KIP07065.1"/>
    <property type="molecule type" value="Genomic_DNA"/>
</dbReference>
<evidence type="ECO:0000256" key="1">
    <source>
        <dbReference type="ARBA" id="ARBA00007447"/>
    </source>
</evidence>
<dbReference type="InterPro" id="IPR001461">
    <property type="entry name" value="Aspartic_peptidase_A1"/>
</dbReference>
<dbReference type="Gene3D" id="2.40.70.10">
    <property type="entry name" value="Acid Proteases"/>
    <property type="match status" value="2"/>
</dbReference>
<dbReference type="Proteomes" id="UP000053257">
    <property type="component" value="Unassembled WGS sequence"/>
</dbReference>
<reference evidence="9 10" key="1">
    <citation type="journal article" date="2014" name="PLoS Genet.">
        <title>Analysis of the Phlebiopsis gigantea genome, transcriptome and secretome provides insight into its pioneer colonization strategies of wood.</title>
        <authorList>
            <person name="Hori C."/>
            <person name="Ishida T."/>
            <person name="Igarashi K."/>
            <person name="Samejima M."/>
            <person name="Suzuki H."/>
            <person name="Master E."/>
            <person name="Ferreira P."/>
            <person name="Ruiz-Duenas F.J."/>
            <person name="Held B."/>
            <person name="Canessa P."/>
            <person name="Larrondo L.F."/>
            <person name="Schmoll M."/>
            <person name="Druzhinina I.S."/>
            <person name="Kubicek C.P."/>
            <person name="Gaskell J.A."/>
            <person name="Kersten P."/>
            <person name="St John F."/>
            <person name="Glasner J."/>
            <person name="Sabat G."/>
            <person name="Splinter BonDurant S."/>
            <person name="Syed K."/>
            <person name="Yadav J."/>
            <person name="Mgbeahuruike A.C."/>
            <person name="Kovalchuk A."/>
            <person name="Asiegbu F.O."/>
            <person name="Lackner G."/>
            <person name="Hoffmeister D."/>
            <person name="Rencoret J."/>
            <person name="Gutierrez A."/>
            <person name="Sun H."/>
            <person name="Lindquist E."/>
            <person name="Barry K."/>
            <person name="Riley R."/>
            <person name="Grigoriev I.V."/>
            <person name="Henrissat B."/>
            <person name="Kues U."/>
            <person name="Berka R.M."/>
            <person name="Martinez A.T."/>
            <person name="Covert S.F."/>
            <person name="Blanchette R.A."/>
            <person name="Cullen D."/>
        </authorList>
    </citation>
    <scope>NUCLEOTIDE SEQUENCE [LARGE SCALE GENOMIC DNA]</scope>
    <source>
        <strain evidence="9 10">11061_1 CR5-6</strain>
    </source>
</reference>
<dbReference type="PANTHER" id="PTHR47966">
    <property type="entry name" value="BETA-SITE APP-CLEAVING ENZYME, ISOFORM A-RELATED"/>
    <property type="match status" value="1"/>
</dbReference>
<feature type="disulfide bond" evidence="6">
    <location>
        <begin position="90"/>
        <end position="95"/>
    </location>
</feature>
<name>A0A0C3SAI3_PHLG1</name>
<dbReference type="InterPro" id="IPR033121">
    <property type="entry name" value="PEPTIDASE_A1"/>
</dbReference>
<dbReference type="InterPro" id="IPR021109">
    <property type="entry name" value="Peptidase_aspartic_dom_sf"/>
</dbReference>
<organism evidence="9 10">
    <name type="scientific">Phlebiopsis gigantea (strain 11061_1 CR5-6)</name>
    <name type="common">White-rot fungus</name>
    <name type="synonym">Peniophora gigantea</name>
    <dbReference type="NCBI Taxonomy" id="745531"/>
    <lineage>
        <taxon>Eukaryota</taxon>
        <taxon>Fungi</taxon>
        <taxon>Dikarya</taxon>
        <taxon>Basidiomycota</taxon>
        <taxon>Agaricomycotina</taxon>
        <taxon>Agaricomycetes</taxon>
        <taxon>Polyporales</taxon>
        <taxon>Phanerochaetaceae</taxon>
        <taxon>Phlebiopsis</taxon>
    </lineage>
</organism>
<dbReference type="FunFam" id="2.40.70.10:FF:000115">
    <property type="entry name" value="Lysosomal aspartic protease"/>
    <property type="match status" value="1"/>
</dbReference>
<keyword evidence="3" id="KW-0064">Aspartyl protease</keyword>
<dbReference type="PANTHER" id="PTHR47966:SF57">
    <property type="entry name" value="PEPTIDASE A1 DOMAIN-CONTAINING PROTEIN"/>
    <property type="match status" value="1"/>
</dbReference>
<sequence>SKYQNGFAAYKANTGETHPLDVIPDSSDDSDSDSDDGTFVRRATTGVVALTDDNDGELWQGPLTIGTPAKTFTVQFDTGSSDLFVAGPSCTSSNCKGHAIYNPKSSSTAVDVGKKFNLQYGSGNVQGEQYTDTVNIVGLTATKQRLGAASQYSSSFSTANFPADGLMGMAYQQISVYNAPPVFQTLVAQKQITAPVFSFKLSSSGAELYLGGTDSDLYTGSFTYAPVTTQGYWQVNLDSIHVNGATPLKNVASIIDTGTTLIVANATQVKQFYAAISGSKDASSTVGEGYYTFPCSATENVSLTFGGKAFSIASSLFNLGRVSSGSKDCVGAVVGSTGLSFWVVGDTFLQNVYSTFDLGNNRVGFATLK</sequence>
<dbReference type="GO" id="GO:0004190">
    <property type="term" value="F:aspartic-type endopeptidase activity"/>
    <property type="evidence" value="ECO:0007669"/>
    <property type="project" value="UniProtKB-KW"/>
</dbReference>
<evidence type="ECO:0000256" key="3">
    <source>
        <dbReference type="ARBA" id="ARBA00022750"/>
    </source>
</evidence>
<dbReference type="HOGENOM" id="CLU_013253_1_4_1"/>
<keyword evidence="2" id="KW-0645">Protease</keyword>
<dbReference type="GO" id="GO:0006508">
    <property type="term" value="P:proteolysis"/>
    <property type="evidence" value="ECO:0007669"/>
    <property type="project" value="UniProtKB-KW"/>
</dbReference>
<feature type="region of interest" description="Disordered" evidence="7">
    <location>
        <begin position="14"/>
        <end position="39"/>
    </location>
</feature>
<dbReference type="OrthoDB" id="15189at2759"/>
<dbReference type="PRINTS" id="PR00792">
    <property type="entry name" value="PEPSIN"/>
</dbReference>
<dbReference type="CDD" id="cd05471">
    <property type="entry name" value="pepsin_like"/>
    <property type="match status" value="1"/>
</dbReference>
<keyword evidence="10" id="KW-1185">Reference proteome</keyword>
<accession>A0A0C3SAI3</accession>
<dbReference type="PROSITE" id="PS51767">
    <property type="entry name" value="PEPTIDASE_A1"/>
    <property type="match status" value="1"/>
</dbReference>
<feature type="non-terminal residue" evidence="9">
    <location>
        <position position="1"/>
    </location>
</feature>
<dbReference type="Pfam" id="PF00026">
    <property type="entry name" value="Asp"/>
    <property type="match status" value="1"/>
</dbReference>
<feature type="active site" evidence="5">
    <location>
        <position position="256"/>
    </location>
</feature>
<feature type="domain" description="Peptidase A1" evidence="8">
    <location>
        <begin position="59"/>
        <end position="366"/>
    </location>
</feature>